<accession>A0A8J4GHT8</accession>
<protein>
    <submittedName>
        <fullName evidence="1">Uncharacterized protein</fullName>
    </submittedName>
</protein>
<evidence type="ECO:0000313" key="1">
    <source>
        <dbReference type="EMBL" id="GIM08042.1"/>
    </source>
</evidence>
<dbReference type="InterPro" id="IPR016755">
    <property type="entry name" value="UCP019302"/>
</dbReference>
<gene>
    <name evidence="1" type="ORF">Vretimale_12133</name>
</gene>
<comment type="caution">
    <text evidence="1">The sequence shown here is derived from an EMBL/GenBank/DDBJ whole genome shotgun (WGS) entry which is preliminary data.</text>
</comment>
<dbReference type="EMBL" id="BNCQ01000026">
    <property type="protein sequence ID" value="GIM08042.1"/>
    <property type="molecule type" value="Genomic_DNA"/>
</dbReference>
<dbReference type="AlphaFoldDB" id="A0A8J4GHT8"/>
<reference evidence="1" key="1">
    <citation type="journal article" date="2021" name="Proc. Natl. Acad. Sci. U.S.A.">
        <title>Three genomes in the algal genus Volvox reveal the fate of a haploid sex-determining region after a transition to homothallism.</title>
        <authorList>
            <person name="Yamamoto K."/>
            <person name="Hamaji T."/>
            <person name="Kawai-Toyooka H."/>
            <person name="Matsuzaki R."/>
            <person name="Takahashi F."/>
            <person name="Nishimura Y."/>
            <person name="Kawachi M."/>
            <person name="Noguchi H."/>
            <person name="Minakuchi Y."/>
            <person name="Umen J.G."/>
            <person name="Toyoda A."/>
            <person name="Nozaki H."/>
        </authorList>
    </citation>
    <scope>NUCLEOTIDE SEQUENCE</scope>
    <source>
        <strain evidence="1">NIES-3785</strain>
    </source>
</reference>
<proteinExistence type="predicted"/>
<dbReference type="Proteomes" id="UP000722791">
    <property type="component" value="Unassembled WGS sequence"/>
</dbReference>
<organism evidence="1 2">
    <name type="scientific">Volvox reticuliferus</name>
    <dbReference type="NCBI Taxonomy" id="1737510"/>
    <lineage>
        <taxon>Eukaryota</taxon>
        <taxon>Viridiplantae</taxon>
        <taxon>Chlorophyta</taxon>
        <taxon>core chlorophytes</taxon>
        <taxon>Chlorophyceae</taxon>
        <taxon>CS clade</taxon>
        <taxon>Chlamydomonadales</taxon>
        <taxon>Volvocaceae</taxon>
        <taxon>Volvox</taxon>
    </lineage>
</organism>
<dbReference type="Pfam" id="PF10084">
    <property type="entry name" value="DUF2322"/>
    <property type="match status" value="1"/>
</dbReference>
<evidence type="ECO:0000313" key="2">
    <source>
        <dbReference type="Proteomes" id="UP000722791"/>
    </source>
</evidence>
<name>A0A8J4GHT8_9CHLO</name>
<sequence>MTPLQMQVRTQSHLSASSSACRPIYRGSRDLSCVTLRPRSEGRAAHRARRHAITILAEKKEYYDYKDMPPLPLTVSRIYVPKLDYTVVSKQNEAMRMASLAIFYDIYKDEQYKSRLTRKSAMTALCMYDRDDVQDAQNTPGEYPNIDLLFRVYSQGMDLEFVVEEFMPQ</sequence>